<protein>
    <submittedName>
        <fullName evidence="2">Protein NLRC5</fullName>
    </submittedName>
</protein>
<organism evidence="2 3">
    <name type="scientific">Durusdinium trenchii</name>
    <dbReference type="NCBI Taxonomy" id="1381693"/>
    <lineage>
        <taxon>Eukaryota</taxon>
        <taxon>Sar</taxon>
        <taxon>Alveolata</taxon>
        <taxon>Dinophyceae</taxon>
        <taxon>Suessiales</taxon>
        <taxon>Symbiodiniaceae</taxon>
        <taxon>Durusdinium</taxon>
    </lineage>
</organism>
<proteinExistence type="predicted"/>
<accession>A0ABP0MGW6</accession>
<sequence length="356" mass="38903">MSAMWEWQDASWHRLNSKDAGALEAAYLQDPLGCCPVALGPNESCYEVDFASMKQRSRGSGRVRNLRRKAPLQEVVLQVHAQASADWQEELHEVLNRAEALAEEAKVCSEIEPPVAEALPSVDFGSLQSLQRSLDLGRVVLLRGAWLVCHTDCLQSVPTFLPAEALWEGPLVAAPAPAPLVLSLGTNVLDAGELQVLAELVSNQASQGIFLDCCSLADPSEGQRDLCEWFASPFTTKCFARSAAVDDASISRCGLRCFQQQLGCLGAGAEVYEVLGLNSESAESVPALQEVAPSVQVTPEAFDIMMKSMDFQRAEDLEIFKELYREAFSSLVGAREWMDCSGLAWEDFQMIQLAEV</sequence>
<evidence type="ECO:0000313" key="2">
    <source>
        <dbReference type="EMBL" id="CAK9050713.1"/>
    </source>
</evidence>
<feature type="non-terminal residue" evidence="2">
    <location>
        <position position="356"/>
    </location>
</feature>
<evidence type="ECO:0000259" key="1">
    <source>
        <dbReference type="PROSITE" id="PS50918"/>
    </source>
</evidence>
<dbReference type="InterPro" id="IPR004170">
    <property type="entry name" value="WWE_dom"/>
</dbReference>
<evidence type="ECO:0000313" key="3">
    <source>
        <dbReference type="Proteomes" id="UP001642464"/>
    </source>
</evidence>
<name>A0ABP0MGW6_9DINO</name>
<reference evidence="2 3" key="1">
    <citation type="submission" date="2024-02" db="EMBL/GenBank/DDBJ databases">
        <authorList>
            <person name="Chen Y."/>
            <person name="Shah S."/>
            <person name="Dougan E. K."/>
            <person name="Thang M."/>
            <person name="Chan C."/>
        </authorList>
    </citation>
    <scope>NUCLEOTIDE SEQUENCE [LARGE SCALE GENOMIC DNA]</scope>
</reference>
<dbReference type="Proteomes" id="UP001642464">
    <property type="component" value="Unassembled WGS sequence"/>
</dbReference>
<dbReference type="PROSITE" id="PS50918">
    <property type="entry name" value="WWE"/>
    <property type="match status" value="1"/>
</dbReference>
<comment type="caution">
    <text evidence="2">The sequence shown here is derived from an EMBL/GenBank/DDBJ whole genome shotgun (WGS) entry which is preliminary data.</text>
</comment>
<dbReference type="Pfam" id="PF02825">
    <property type="entry name" value="WWE"/>
    <property type="match status" value="1"/>
</dbReference>
<feature type="domain" description="WWE" evidence="1">
    <location>
        <begin position="1"/>
        <end position="68"/>
    </location>
</feature>
<dbReference type="Gene3D" id="3.30.720.50">
    <property type="match status" value="1"/>
</dbReference>
<dbReference type="InterPro" id="IPR037197">
    <property type="entry name" value="WWE_dom_sf"/>
</dbReference>
<dbReference type="EMBL" id="CAXAMM010021857">
    <property type="protein sequence ID" value="CAK9050713.1"/>
    <property type="molecule type" value="Genomic_DNA"/>
</dbReference>
<gene>
    <name evidence="2" type="ORF">SCF082_LOCUS27935</name>
</gene>
<dbReference type="SUPFAM" id="SSF117839">
    <property type="entry name" value="WWE domain"/>
    <property type="match status" value="1"/>
</dbReference>
<keyword evidence="3" id="KW-1185">Reference proteome</keyword>